<dbReference type="SUPFAM" id="SSF53448">
    <property type="entry name" value="Nucleotide-diphospho-sugar transferases"/>
    <property type="match status" value="1"/>
</dbReference>
<dbReference type="OrthoDB" id="1142396at2"/>
<evidence type="ECO:0000259" key="4">
    <source>
        <dbReference type="Pfam" id="PF00535"/>
    </source>
</evidence>
<keyword evidence="6" id="KW-1185">Reference proteome</keyword>
<dbReference type="Proteomes" id="UP000008514">
    <property type="component" value="Chromosome"/>
</dbReference>
<dbReference type="GO" id="GO:0016757">
    <property type="term" value="F:glycosyltransferase activity"/>
    <property type="evidence" value="ECO:0007669"/>
    <property type="project" value="UniProtKB-KW"/>
</dbReference>
<evidence type="ECO:0000313" key="5">
    <source>
        <dbReference type="EMBL" id="AFU69282.1"/>
    </source>
</evidence>
<evidence type="ECO:0000256" key="1">
    <source>
        <dbReference type="ARBA" id="ARBA00006739"/>
    </source>
</evidence>
<dbReference type="Gene3D" id="3.90.550.10">
    <property type="entry name" value="Spore Coat Polysaccharide Biosynthesis Protein SpsA, Chain A"/>
    <property type="match status" value="1"/>
</dbReference>
<proteinExistence type="inferred from homology"/>
<dbReference type="Pfam" id="PF00535">
    <property type="entry name" value="Glycos_transf_2"/>
    <property type="match status" value="1"/>
</dbReference>
<dbReference type="InterPro" id="IPR029044">
    <property type="entry name" value="Nucleotide-diphossugar_trans"/>
</dbReference>
<keyword evidence="3" id="KW-0808">Transferase</keyword>
<dbReference type="CDD" id="cd06423">
    <property type="entry name" value="CESA_like"/>
    <property type="match status" value="1"/>
</dbReference>
<protein>
    <submittedName>
        <fullName evidence="5">Glycosyltransferase, GTA_type superfamily</fullName>
    </submittedName>
</protein>
<dbReference type="eggNOG" id="COG1215">
    <property type="taxonomic scope" value="Bacteria"/>
</dbReference>
<keyword evidence="2" id="KW-0328">Glycosyltransferase</keyword>
<sequence>MDIVIIIPAYNEEAHIEKCLTSLVNQIYSAKHILVVDDGSTDKTPEILSSLSSAHENLTYTSREKSYSHEPGSKIVEAFNFGLAGLASSYDILCKFDADLIFPNHYLETLHKAFEANSKLGMFAGFCSIEIDGVWQIEKLTNPDHIRGALKSYHQSCFRDIGGLTSAMGWDTIDEMKARYYGWDVETKNSLIVKHLKPTGLHYSKSLPKVFGISLFRMRYSLALAFLTCFKMALNKKKLDFFYKAMLAYLKSNYKKNSFLINEKEGAFIRKYRWHKIKQRLF</sequence>
<evidence type="ECO:0000313" key="6">
    <source>
        <dbReference type="Proteomes" id="UP000008514"/>
    </source>
</evidence>
<dbReference type="InterPro" id="IPR001173">
    <property type="entry name" value="Glyco_trans_2-like"/>
</dbReference>
<dbReference type="RefSeq" id="WP_015024853.1">
    <property type="nucleotide sequence ID" value="NC_018721.1"/>
</dbReference>
<reference evidence="5" key="2">
    <citation type="submission" date="2012-09" db="EMBL/GenBank/DDBJ databases">
        <title>The complete sequence of Psychroflexus torquis an extreme psychrophile from sea-ice that is stimulated by light.</title>
        <authorList>
            <person name="Feng S."/>
            <person name="Powell S.M."/>
            <person name="Bowman J.P."/>
        </authorList>
    </citation>
    <scope>NUCLEOTIDE SEQUENCE [LARGE SCALE GENOMIC DNA]</scope>
    <source>
        <strain evidence="5">ATCC 700755</strain>
    </source>
</reference>
<dbReference type="STRING" id="313595.P700755_002523"/>
<dbReference type="PANTHER" id="PTHR43630:SF1">
    <property type="entry name" value="POLY-BETA-1,6-N-ACETYL-D-GLUCOSAMINE SYNTHASE"/>
    <property type="match status" value="1"/>
</dbReference>
<dbReference type="HOGENOM" id="CLU_076334_0_0_10"/>
<dbReference type="PANTHER" id="PTHR43630">
    <property type="entry name" value="POLY-BETA-1,6-N-ACETYL-D-GLUCOSAMINE SYNTHASE"/>
    <property type="match status" value="1"/>
</dbReference>
<feature type="domain" description="Glycosyltransferase 2-like" evidence="4">
    <location>
        <begin position="5"/>
        <end position="123"/>
    </location>
</feature>
<dbReference type="KEGG" id="ptq:P700755_002523"/>
<evidence type="ECO:0000256" key="2">
    <source>
        <dbReference type="ARBA" id="ARBA00022676"/>
    </source>
</evidence>
<accession>K4IFG5</accession>
<dbReference type="AlphaFoldDB" id="K4IFG5"/>
<evidence type="ECO:0000256" key="3">
    <source>
        <dbReference type="ARBA" id="ARBA00022679"/>
    </source>
</evidence>
<comment type="similarity">
    <text evidence="1">Belongs to the glycosyltransferase 2 family.</text>
</comment>
<organism evidence="5 6">
    <name type="scientific">Psychroflexus torquis (strain ATCC 700755 / CIP 106069 / ACAM 623)</name>
    <dbReference type="NCBI Taxonomy" id="313595"/>
    <lineage>
        <taxon>Bacteria</taxon>
        <taxon>Pseudomonadati</taxon>
        <taxon>Bacteroidota</taxon>
        <taxon>Flavobacteriia</taxon>
        <taxon>Flavobacteriales</taxon>
        <taxon>Flavobacteriaceae</taxon>
        <taxon>Psychroflexus</taxon>
    </lineage>
</organism>
<reference evidence="5" key="1">
    <citation type="submission" date="2006-03" db="EMBL/GenBank/DDBJ databases">
        <authorList>
            <person name="Bowman J."/>
            <person name="Ferriera S."/>
            <person name="Johnson J."/>
            <person name="Kravitz S."/>
            <person name="Halpern A."/>
            <person name="Remington K."/>
            <person name="Beeson K."/>
            <person name="Tran B."/>
            <person name="Rogers Y.-H."/>
            <person name="Friedman R."/>
            <person name="Venter J.C."/>
        </authorList>
    </citation>
    <scope>NUCLEOTIDE SEQUENCE [LARGE SCALE GENOMIC DNA]</scope>
    <source>
        <strain evidence="5">ATCC 700755</strain>
    </source>
</reference>
<dbReference type="EMBL" id="CP003879">
    <property type="protein sequence ID" value="AFU69282.1"/>
    <property type="molecule type" value="Genomic_DNA"/>
</dbReference>
<gene>
    <name evidence="5" type="ordered locus">P700755_002523</name>
</gene>
<name>K4IFG5_PSYTT</name>